<evidence type="ECO:0000256" key="1">
    <source>
        <dbReference type="SAM" id="SignalP"/>
    </source>
</evidence>
<name>A0A1Q5Q5K4_9ACTO</name>
<feature type="domain" description="DUF218" evidence="2">
    <location>
        <begin position="44"/>
        <end position="157"/>
    </location>
</feature>
<proteinExistence type="predicted"/>
<sequence>MAKHTRRWLTISSAVVLVALAAPQAWRFGAAASRIDVPAAHEADVLVVLGAAIWGKDTPSPYLRYRLDEALEHRRDGTPIVVSGDGRDPNWSETTVMKKYLHENGVALDDIAEDPHGLDSMATCRYVAENYPGRKVAFVSQGYHLPRVIALCRSIGVDGYGFADQRGRQHSSTWTSGVLREIPATYKAAFEAIAAHVE</sequence>
<keyword evidence="1" id="KW-0732">Signal</keyword>
<dbReference type="EMBL" id="MQVR01000002">
    <property type="protein sequence ID" value="OKL55107.1"/>
    <property type="molecule type" value="Genomic_DNA"/>
</dbReference>
<dbReference type="InterPro" id="IPR003848">
    <property type="entry name" value="DUF218"/>
</dbReference>
<dbReference type="PANTHER" id="PTHR30336">
    <property type="entry name" value="INNER MEMBRANE PROTEIN, PROBABLE PERMEASE"/>
    <property type="match status" value="1"/>
</dbReference>
<dbReference type="PANTHER" id="PTHR30336:SF20">
    <property type="entry name" value="DUF218 DOMAIN-CONTAINING PROTEIN"/>
    <property type="match status" value="1"/>
</dbReference>
<dbReference type="Proteomes" id="UP000185628">
    <property type="component" value="Unassembled WGS sequence"/>
</dbReference>
<protein>
    <recommendedName>
        <fullName evidence="2">DUF218 domain-containing protein</fullName>
    </recommendedName>
</protein>
<organism evidence="3 4">
    <name type="scientific">Bowdeniella nasicola</name>
    <dbReference type="NCBI Taxonomy" id="208480"/>
    <lineage>
        <taxon>Bacteria</taxon>
        <taxon>Bacillati</taxon>
        <taxon>Actinomycetota</taxon>
        <taxon>Actinomycetes</taxon>
        <taxon>Actinomycetales</taxon>
        <taxon>Actinomycetaceae</taxon>
        <taxon>Bowdeniella</taxon>
    </lineage>
</organism>
<dbReference type="OrthoDB" id="9782395at2"/>
<dbReference type="AlphaFoldDB" id="A0A1Q5Q5K4"/>
<dbReference type="RefSeq" id="WP_073715507.1">
    <property type="nucleotide sequence ID" value="NZ_MQVR01000002.1"/>
</dbReference>
<evidence type="ECO:0000313" key="4">
    <source>
        <dbReference type="Proteomes" id="UP000185628"/>
    </source>
</evidence>
<dbReference type="CDD" id="cd06259">
    <property type="entry name" value="YdcF-like"/>
    <property type="match status" value="1"/>
</dbReference>
<evidence type="ECO:0000259" key="2">
    <source>
        <dbReference type="Pfam" id="PF02698"/>
    </source>
</evidence>
<feature type="chain" id="PRO_5038881331" description="DUF218 domain-containing protein" evidence="1">
    <location>
        <begin position="28"/>
        <end position="198"/>
    </location>
</feature>
<dbReference type="Pfam" id="PF02698">
    <property type="entry name" value="DUF218"/>
    <property type="match status" value="1"/>
</dbReference>
<dbReference type="GO" id="GO:0005886">
    <property type="term" value="C:plasma membrane"/>
    <property type="evidence" value="ECO:0007669"/>
    <property type="project" value="TreeGrafter"/>
</dbReference>
<comment type="caution">
    <text evidence="3">The sequence shown here is derived from an EMBL/GenBank/DDBJ whole genome shotgun (WGS) entry which is preliminary data.</text>
</comment>
<keyword evidence="4" id="KW-1185">Reference proteome</keyword>
<evidence type="ECO:0000313" key="3">
    <source>
        <dbReference type="EMBL" id="OKL55107.1"/>
    </source>
</evidence>
<gene>
    <name evidence="3" type="ORF">BSZ39_00825</name>
</gene>
<reference evidence="4" key="1">
    <citation type="submission" date="2016-12" db="EMBL/GenBank/DDBJ databases">
        <authorList>
            <person name="Meng X."/>
        </authorList>
    </citation>
    <scope>NUCLEOTIDE SEQUENCE [LARGE SCALE GENOMIC DNA]</scope>
    <source>
        <strain evidence="4">DSM 19116</strain>
    </source>
</reference>
<dbReference type="InterPro" id="IPR051599">
    <property type="entry name" value="Cell_Envelope_Assoc"/>
</dbReference>
<feature type="signal peptide" evidence="1">
    <location>
        <begin position="1"/>
        <end position="27"/>
    </location>
</feature>
<accession>A0A1Q5Q5K4</accession>